<dbReference type="CDD" id="cd02851">
    <property type="entry name" value="E_set_GO_C"/>
    <property type="match status" value="1"/>
</dbReference>
<evidence type="ECO:0000259" key="5">
    <source>
        <dbReference type="Pfam" id="PF09118"/>
    </source>
</evidence>
<feature type="domain" description="Apple" evidence="3">
    <location>
        <begin position="136"/>
        <end position="192"/>
    </location>
</feature>
<feature type="chain" id="PRO_5040130186" evidence="2">
    <location>
        <begin position="22"/>
        <end position="707"/>
    </location>
</feature>
<dbReference type="Pfam" id="PF07250">
    <property type="entry name" value="Glyoxal_oxid_N"/>
    <property type="match status" value="1"/>
</dbReference>
<dbReference type="InterPro" id="IPR013783">
    <property type="entry name" value="Ig-like_fold"/>
</dbReference>
<dbReference type="InterPro" id="IPR003609">
    <property type="entry name" value="Pan_app"/>
</dbReference>
<dbReference type="Gene3D" id="2.130.10.80">
    <property type="entry name" value="Galactose oxidase/kelch, beta-propeller"/>
    <property type="match status" value="1"/>
</dbReference>
<dbReference type="SUPFAM" id="SSF50965">
    <property type="entry name" value="Galactose oxidase, central domain"/>
    <property type="match status" value="1"/>
</dbReference>
<proteinExistence type="predicted"/>
<organism evidence="6 7">
    <name type="scientific">Passalora fulva</name>
    <name type="common">Tomato leaf mold</name>
    <name type="synonym">Cladosporium fulvum</name>
    <dbReference type="NCBI Taxonomy" id="5499"/>
    <lineage>
        <taxon>Eukaryota</taxon>
        <taxon>Fungi</taxon>
        <taxon>Dikarya</taxon>
        <taxon>Ascomycota</taxon>
        <taxon>Pezizomycotina</taxon>
        <taxon>Dothideomycetes</taxon>
        <taxon>Dothideomycetidae</taxon>
        <taxon>Mycosphaerellales</taxon>
        <taxon>Mycosphaerellaceae</taxon>
        <taxon>Fulvia</taxon>
    </lineage>
</organism>
<evidence type="ECO:0000259" key="4">
    <source>
        <dbReference type="Pfam" id="PF07250"/>
    </source>
</evidence>
<dbReference type="SUPFAM" id="SSF81296">
    <property type="entry name" value="E set domains"/>
    <property type="match status" value="1"/>
</dbReference>
<dbReference type="InterPro" id="IPR015202">
    <property type="entry name" value="GO-like_E_set"/>
</dbReference>
<evidence type="ECO:0000256" key="2">
    <source>
        <dbReference type="SAM" id="SignalP"/>
    </source>
</evidence>
<gene>
    <name evidence="6" type="ORF">CLAFUR5_05453</name>
</gene>
<reference evidence="6" key="1">
    <citation type="submission" date="2021-12" db="EMBL/GenBank/DDBJ databases">
        <authorList>
            <person name="Zaccaron A."/>
            <person name="Stergiopoulos I."/>
        </authorList>
    </citation>
    <scope>NUCLEOTIDE SEQUENCE</scope>
    <source>
        <strain evidence="6">Race5_Kim</strain>
    </source>
</reference>
<dbReference type="InterPro" id="IPR009880">
    <property type="entry name" value="Glyoxal_oxidase_N"/>
</dbReference>
<dbReference type="InterPro" id="IPR014756">
    <property type="entry name" value="Ig_E-set"/>
</dbReference>
<dbReference type="PANTHER" id="PTHR32208">
    <property type="entry name" value="SECRETED PROTEIN-RELATED"/>
    <property type="match status" value="1"/>
</dbReference>
<dbReference type="PANTHER" id="PTHR32208:SF56">
    <property type="entry name" value="GALACTOSE OXIDASE-RELATED"/>
    <property type="match status" value="1"/>
</dbReference>
<dbReference type="SMART" id="SM00612">
    <property type="entry name" value="Kelch"/>
    <property type="match status" value="2"/>
</dbReference>
<name>A0A9Q8LHF1_PASFU</name>
<evidence type="ECO:0000313" key="6">
    <source>
        <dbReference type="EMBL" id="UJO17497.1"/>
    </source>
</evidence>
<dbReference type="Pfam" id="PF00024">
    <property type="entry name" value="PAN_1"/>
    <property type="match status" value="2"/>
</dbReference>
<dbReference type="Gene3D" id="2.60.40.10">
    <property type="entry name" value="Immunoglobulins"/>
    <property type="match status" value="1"/>
</dbReference>
<dbReference type="InterPro" id="IPR011043">
    <property type="entry name" value="Gal_Oxase/kelch_b-propeller"/>
</dbReference>
<dbReference type="AlphaFoldDB" id="A0A9Q8LHF1"/>
<feature type="signal peptide" evidence="2">
    <location>
        <begin position="1"/>
        <end position="21"/>
    </location>
</feature>
<dbReference type="Gene3D" id="3.50.4.10">
    <property type="entry name" value="Hepatocyte Growth Factor"/>
    <property type="match status" value="1"/>
</dbReference>
<dbReference type="Proteomes" id="UP000756132">
    <property type="component" value="Chromosome 5"/>
</dbReference>
<feature type="domain" description="Galactose oxidase-like Early set" evidence="5">
    <location>
        <begin position="611"/>
        <end position="705"/>
    </location>
</feature>
<dbReference type="RefSeq" id="XP_047761863.1">
    <property type="nucleotide sequence ID" value="XM_047904601.1"/>
</dbReference>
<dbReference type="EMBL" id="CP090167">
    <property type="protein sequence ID" value="UJO17497.1"/>
    <property type="molecule type" value="Genomic_DNA"/>
</dbReference>
<keyword evidence="7" id="KW-1185">Reference proteome</keyword>
<protein>
    <submittedName>
        <fullName evidence="6">Galactose oxidase</fullName>
    </submittedName>
</protein>
<feature type="domain" description="Glyoxal oxidase N-terminal" evidence="4">
    <location>
        <begin position="281"/>
        <end position="569"/>
    </location>
</feature>
<reference evidence="6" key="2">
    <citation type="journal article" date="2022" name="Microb. Genom.">
        <title>A chromosome-scale genome assembly of the tomato pathogen Cladosporium fulvum reveals a compartmentalized genome architecture and the presence of a dispensable chromosome.</title>
        <authorList>
            <person name="Zaccaron A.Z."/>
            <person name="Chen L.H."/>
            <person name="Samaras A."/>
            <person name="Stergiopoulos I."/>
        </authorList>
    </citation>
    <scope>NUCLEOTIDE SEQUENCE</scope>
    <source>
        <strain evidence="6">Race5_Kim</strain>
    </source>
</reference>
<dbReference type="InterPro" id="IPR037293">
    <property type="entry name" value="Gal_Oxidase_central_sf"/>
</dbReference>
<dbReference type="InterPro" id="IPR006652">
    <property type="entry name" value="Kelch_1"/>
</dbReference>
<sequence length="707" mass="74647">MPPRSLITLSLPLLLASTSYALETCPTPETTYTSPTGSLYTICASTDLTGPTVQVVPAIASVPACAARCDTDGRCLQAVYDTQTRDCHIKAKTGLNWVNNSRFAVIRLNNALREGTVISKCPFTTTTYTSPSGTQYQICPDTDYRGGSTQQITGITTQAACAQRCGGIAGCSKAVWDSVGNVCHIKNVANEATQIWALNKQFDVIQTVATFNVATQGSWTDFVRLPVIPVAAYVVPEVPESSRLLMFSAWGRDTFGGDPGYTQFTDYNFKTGAVSQRTVSNTQHDMFCPGISALEDGRIMITGGSSAAVTSFYNPSSNSFTRGPDMKIARGYQTSATLSDGRVFTIGGSYSGPRGGKNGEVYNPSSNNWTLLTGADVTPMLTTDNEGNWRTDNHAWLFGWKNGFVFQAGPSPRQNWYGTSGSGSVRQAGTRPGADDAMCGVNVMYDVTGGVGKILSAGGSTDYTNSPATAMAHITTIGESNAASSIERVADMAWPRGFANAVVLPDGKTLVTGGQKRSLVFTDTDGIITPELFNPATKTWAKMAPEAVPRNYHAASILLPDGRVWSGGGGLCYTGGPANSDAGCNKQVDHADGQIFSPPYLFTSSGAAATRPVINAVSSTSPRVGSTISVTMSNSDAATFALLRIGSVTHSINSDQRRVPVAATRSGSTFSMTLPSDSGILIPGHYYLFALSSSGVPSVARTVRVTL</sequence>
<dbReference type="OrthoDB" id="2019572at2759"/>
<dbReference type="KEGG" id="ffu:CLAFUR5_05453"/>
<evidence type="ECO:0000256" key="1">
    <source>
        <dbReference type="ARBA" id="ARBA00022729"/>
    </source>
</evidence>
<feature type="domain" description="Apple" evidence="3">
    <location>
        <begin position="44"/>
        <end position="94"/>
    </location>
</feature>
<dbReference type="OMA" id="HDMFCPA"/>
<evidence type="ECO:0000313" key="7">
    <source>
        <dbReference type="Proteomes" id="UP000756132"/>
    </source>
</evidence>
<accession>A0A9Q8LHF1</accession>
<dbReference type="Pfam" id="PF09118">
    <property type="entry name" value="GO-like_E_set"/>
    <property type="match status" value="1"/>
</dbReference>
<keyword evidence="1 2" id="KW-0732">Signal</keyword>
<dbReference type="GeneID" id="71985331"/>
<evidence type="ECO:0000259" key="3">
    <source>
        <dbReference type="Pfam" id="PF00024"/>
    </source>
</evidence>